<dbReference type="PANTHER" id="PTHR45657">
    <property type="entry name" value="CRAL-TRIO DOMAIN-CONTAINING PROTEIN YKL091C-RELATED"/>
    <property type="match status" value="1"/>
</dbReference>
<dbReference type="PANTHER" id="PTHR45657:SF43">
    <property type="entry name" value="PHOSPHATIDYLINOSITOL_PHOSPHATIDYLCHOLINE TRANSFER PROTEIN SFH9"/>
    <property type="match status" value="1"/>
</dbReference>
<dbReference type="CDD" id="cd00170">
    <property type="entry name" value="SEC14"/>
    <property type="match status" value="1"/>
</dbReference>
<keyword evidence="7" id="KW-0472">Membrane</keyword>
<dbReference type="InterPro" id="IPR036273">
    <property type="entry name" value="CRAL/TRIO_N_dom_sf"/>
</dbReference>
<proteinExistence type="inferred from homology"/>
<keyword evidence="7" id="KW-0812">Transmembrane</keyword>
<comment type="subcellular location">
    <subcellularLocation>
        <location evidence="1">Cell membrane</location>
        <topology evidence="1">Peripheral membrane protein</topology>
    </subcellularLocation>
    <subcellularLocation>
        <location evidence="2">Golgi apparatus membrane</location>
        <topology evidence="2">Peripheral membrane protein</topology>
    </subcellularLocation>
</comment>
<dbReference type="SUPFAM" id="SSF52087">
    <property type="entry name" value="CRAL/TRIO domain"/>
    <property type="match status" value="1"/>
</dbReference>
<dbReference type="AlphaFoldDB" id="A0A8M8V874"/>
<evidence type="ECO:0000256" key="5">
    <source>
        <dbReference type="ARBA" id="ARBA00038020"/>
    </source>
</evidence>
<comment type="similarity">
    <text evidence="5">Belongs to the SFH family.</text>
</comment>
<feature type="compositionally biased region" description="Basic and acidic residues" evidence="6">
    <location>
        <begin position="8"/>
        <end position="26"/>
    </location>
</feature>
<keyword evidence="9" id="KW-1185">Reference proteome</keyword>
<sequence>MPEIALVHGDERGRRSDHEIMSENEKRRRRMRSLRRKAMSTSTRITPTRNKHSKRVLHCQFASFSAEEFLDEEEEKAVNAFHRTLIERGLLPSRHNDYHTMLRFLKARKFDLDKTVHMWAEMLNWRKENGVDFIIQDFVYDELEEVQRYYPHGYHGVDKGGRPVYIERLGKIEPSKLMSVTTVDRFLKYHIQGFEKAFAEKFPACSIAAKRHIYSTTTILDVHGLNWMSFGKVAHDLVMRMQAIDGNNYPETLHHMFIVNAGGGFKCLWNWAKGFLDPRTTAKIHVLGTKFQNKLLEVIDASQLPDFLGGSCLCPDEHGCLGSNKGPWNDPQLMKLVHALHDNEAIYLQRITSFSDNDDLKNKLHDTKGFSDNDDFENKLHDSKGPRDEIVPVSVSRPPFHGTMGEAPHCTNEILQRSETYTYGAIYEKECSSNLTDLVPEPVPPKGSMSAALTGVILRFLACICFILGGLIRTFLKMENMETIPENHRRNQVANSNSQEKNAVQPNTKELLHPCYQKLQHLENSVTELLKKPAKIPPEKEEIIFESLNRIKSIEYDLQKTKKALLATTSKQEELSESLEILKEINIKARTTVVNYLRGEPIVLKFLFFSLISLFYLLLPMTGDQELLAPK</sequence>
<feature type="region of interest" description="Disordered" evidence="6">
    <location>
        <begin position="1"/>
        <end position="50"/>
    </location>
</feature>
<name>A0A8M8V874_SESIN</name>
<dbReference type="RefSeq" id="XP_020552514.1">
    <property type="nucleotide sequence ID" value="XM_020696855.1"/>
</dbReference>
<keyword evidence="3" id="KW-0653">Protein transport</keyword>
<dbReference type="GeneID" id="105170565"/>
<dbReference type="GO" id="GO:0005886">
    <property type="term" value="C:plasma membrane"/>
    <property type="evidence" value="ECO:0007669"/>
    <property type="project" value="UniProtKB-SubCell"/>
</dbReference>
<dbReference type="Gene3D" id="3.40.525.10">
    <property type="entry name" value="CRAL-TRIO lipid binding domain"/>
    <property type="match status" value="1"/>
</dbReference>
<evidence type="ECO:0000256" key="3">
    <source>
        <dbReference type="ARBA" id="ARBA00022927"/>
    </source>
</evidence>
<reference evidence="10" key="1">
    <citation type="submission" date="2025-08" db="UniProtKB">
        <authorList>
            <consortium name="RefSeq"/>
        </authorList>
    </citation>
    <scope>IDENTIFICATION</scope>
</reference>
<dbReference type="PROSITE" id="PS50191">
    <property type="entry name" value="CRAL_TRIO"/>
    <property type="match status" value="1"/>
</dbReference>
<feature type="compositionally biased region" description="Polar residues" evidence="6">
    <location>
        <begin position="39"/>
        <end position="48"/>
    </location>
</feature>
<gene>
    <name evidence="10" type="primary">LOC105170565</name>
</gene>
<evidence type="ECO:0000256" key="4">
    <source>
        <dbReference type="ARBA" id="ARBA00023034"/>
    </source>
</evidence>
<protein>
    <submittedName>
        <fullName evidence="10">Phosphatidylinositol/phosphatidylcholine transfer protein SFH9-like isoform X1</fullName>
    </submittedName>
</protein>
<evidence type="ECO:0000256" key="6">
    <source>
        <dbReference type="SAM" id="MobiDB-lite"/>
    </source>
</evidence>
<evidence type="ECO:0000256" key="1">
    <source>
        <dbReference type="ARBA" id="ARBA00004202"/>
    </source>
</evidence>
<dbReference type="SUPFAM" id="SSF46938">
    <property type="entry name" value="CRAL/TRIO N-terminal domain"/>
    <property type="match status" value="1"/>
</dbReference>
<keyword evidence="4" id="KW-0333">Golgi apparatus</keyword>
<dbReference type="OrthoDB" id="1434354at2759"/>
<feature type="transmembrane region" description="Helical" evidence="7">
    <location>
        <begin position="451"/>
        <end position="472"/>
    </location>
</feature>
<dbReference type="Proteomes" id="UP000504604">
    <property type="component" value="Linkage group LG9"/>
</dbReference>
<keyword evidence="7" id="KW-1133">Transmembrane helix</keyword>
<dbReference type="GO" id="GO:0000139">
    <property type="term" value="C:Golgi membrane"/>
    <property type="evidence" value="ECO:0007669"/>
    <property type="project" value="UniProtKB-SubCell"/>
</dbReference>
<dbReference type="InterPro" id="IPR001251">
    <property type="entry name" value="CRAL-TRIO_dom"/>
</dbReference>
<dbReference type="GO" id="GO:0015031">
    <property type="term" value="P:protein transport"/>
    <property type="evidence" value="ECO:0007669"/>
    <property type="project" value="UniProtKB-KW"/>
</dbReference>
<evidence type="ECO:0000259" key="8">
    <source>
        <dbReference type="PROSITE" id="PS50191"/>
    </source>
</evidence>
<dbReference type="InterPro" id="IPR051026">
    <property type="entry name" value="PI/PC_transfer"/>
</dbReference>
<dbReference type="KEGG" id="sind:105170565"/>
<accession>A0A8M8V874</accession>
<evidence type="ECO:0000313" key="9">
    <source>
        <dbReference type="Proteomes" id="UP000504604"/>
    </source>
</evidence>
<organism evidence="9 10">
    <name type="scientific">Sesamum indicum</name>
    <name type="common">Oriental sesame</name>
    <name type="synonym">Sesamum orientale</name>
    <dbReference type="NCBI Taxonomy" id="4182"/>
    <lineage>
        <taxon>Eukaryota</taxon>
        <taxon>Viridiplantae</taxon>
        <taxon>Streptophyta</taxon>
        <taxon>Embryophyta</taxon>
        <taxon>Tracheophyta</taxon>
        <taxon>Spermatophyta</taxon>
        <taxon>Magnoliopsida</taxon>
        <taxon>eudicotyledons</taxon>
        <taxon>Gunneridae</taxon>
        <taxon>Pentapetalae</taxon>
        <taxon>asterids</taxon>
        <taxon>lamiids</taxon>
        <taxon>Lamiales</taxon>
        <taxon>Pedaliaceae</taxon>
        <taxon>Sesamum</taxon>
    </lineage>
</organism>
<feature type="domain" description="CRAL-TRIO" evidence="8">
    <location>
        <begin position="142"/>
        <end position="316"/>
    </location>
</feature>
<evidence type="ECO:0000256" key="2">
    <source>
        <dbReference type="ARBA" id="ARBA00004395"/>
    </source>
</evidence>
<feature type="compositionally biased region" description="Basic residues" evidence="6">
    <location>
        <begin position="27"/>
        <end position="38"/>
    </location>
</feature>
<dbReference type="InterPro" id="IPR011074">
    <property type="entry name" value="CRAL/TRIO_N_dom"/>
</dbReference>
<dbReference type="SMART" id="SM01100">
    <property type="entry name" value="CRAL_TRIO_N"/>
    <property type="match status" value="1"/>
</dbReference>
<evidence type="ECO:0000256" key="7">
    <source>
        <dbReference type="SAM" id="Phobius"/>
    </source>
</evidence>
<feature type="transmembrane region" description="Helical" evidence="7">
    <location>
        <begin position="602"/>
        <end position="619"/>
    </location>
</feature>
<dbReference type="Gene3D" id="1.10.8.20">
    <property type="entry name" value="N-terminal domain of phosphatidylinositol transfer protein sec14p"/>
    <property type="match status" value="1"/>
</dbReference>
<dbReference type="SMART" id="SM00516">
    <property type="entry name" value="SEC14"/>
    <property type="match status" value="1"/>
</dbReference>
<dbReference type="Pfam" id="PF03765">
    <property type="entry name" value="CRAL_TRIO_N"/>
    <property type="match status" value="1"/>
</dbReference>
<dbReference type="Pfam" id="PF00650">
    <property type="entry name" value="CRAL_TRIO"/>
    <property type="match status" value="1"/>
</dbReference>
<keyword evidence="3" id="KW-0813">Transport</keyword>
<dbReference type="InterPro" id="IPR036865">
    <property type="entry name" value="CRAL-TRIO_dom_sf"/>
</dbReference>
<evidence type="ECO:0000313" key="10">
    <source>
        <dbReference type="RefSeq" id="XP_020552514.1"/>
    </source>
</evidence>